<protein>
    <submittedName>
        <fullName evidence="2">Uncharacterized protein</fullName>
    </submittedName>
</protein>
<feature type="transmembrane region" description="Helical" evidence="1">
    <location>
        <begin position="35"/>
        <end position="53"/>
    </location>
</feature>
<dbReference type="EMBL" id="JAIWYP010000014">
    <property type="protein sequence ID" value="KAH3708576.1"/>
    <property type="molecule type" value="Genomic_DNA"/>
</dbReference>
<keyword evidence="1" id="KW-1133">Transmembrane helix</keyword>
<evidence type="ECO:0000313" key="3">
    <source>
        <dbReference type="Proteomes" id="UP000828390"/>
    </source>
</evidence>
<evidence type="ECO:0000256" key="1">
    <source>
        <dbReference type="SAM" id="Phobius"/>
    </source>
</evidence>
<comment type="caution">
    <text evidence="2">The sequence shown here is derived from an EMBL/GenBank/DDBJ whole genome shotgun (WGS) entry which is preliminary data.</text>
</comment>
<dbReference type="Proteomes" id="UP000828390">
    <property type="component" value="Unassembled WGS sequence"/>
</dbReference>
<dbReference type="AlphaFoldDB" id="A0A9D3Z0T6"/>
<reference evidence="2" key="1">
    <citation type="journal article" date="2019" name="bioRxiv">
        <title>The Genome of the Zebra Mussel, Dreissena polymorpha: A Resource for Invasive Species Research.</title>
        <authorList>
            <person name="McCartney M.A."/>
            <person name="Auch B."/>
            <person name="Kono T."/>
            <person name="Mallez S."/>
            <person name="Zhang Y."/>
            <person name="Obille A."/>
            <person name="Becker A."/>
            <person name="Abrahante J.E."/>
            <person name="Garbe J."/>
            <person name="Badalamenti J.P."/>
            <person name="Herman A."/>
            <person name="Mangelson H."/>
            <person name="Liachko I."/>
            <person name="Sullivan S."/>
            <person name="Sone E.D."/>
            <person name="Koren S."/>
            <person name="Silverstein K.A.T."/>
            <person name="Beckman K.B."/>
            <person name="Gohl D.M."/>
        </authorList>
    </citation>
    <scope>NUCLEOTIDE SEQUENCE</scope>
    <source>
        <strain evidence="2">Duluth1</strain>
        <tissue evidence="2">Whole animal</tissue>
    </source>
</reference>
<organism evidence="2 3">
    <name type="scientific">Dreissena polymorpha</name>
    <name type="common">Zebra mussel</name>
    <name type="synonym">Mytilus polymorpha</name>
    <dbReference type="NCBI Taxonomy" id="45954"/>
    <lineage>
        <taxon>Eukaryota</taxon>
        <taxon>Metazoa</taxon>
        <taxon>Spiralia</taxon>
        <taxon>Lophotrochozoa</taxon>
        <taxon>Mollusca</taxon>
        <taxon>Bivalvia</taxon>
        <taxon>Autobranchia</taxon>
        <taxon>Heteroconchia</taxon>
        <taxon>Euheterodonta</taxon>
        <taxon>Imparidentia</taxon>
        <taxon>Neoheterodontei</taxon>
        <taxon>Myida</taxon>
        <taxon>Dreissenoidea</taxon>
        <taxon>Dreissenidae</taxon>
        <taxon>Dreissena</taxon>
    </lineage>
</organism>
<reference evidence="2" key="2">
    <citation type="submission" date="2020-11" db="EMBL/GenBank/DDBJ databases">
        <authorList>
            <person name="McCartney M.A."/>
            <person name="Auch B."/>
            <person name="Kono T."/>
            <person name="Mallez S."/>
            <person name="Becker A."/>
            <person name="Gohl D.M."/>
            <person name="Silverstein K.A.T."/>
            <person name="Koren S."/>
            <person name="Bechman K.B."/>
            <person name="Herman A."/>
            <person name="Abrahante J.E."/>
            <person name="Garbe J."/>
        </authorList>
    </citation>
    <scope>NUCLEOTIDE SEQUENCE</scope>
    <source>
        <strain evidence="2">Duluth1</strain>
        <tissue evidence="2">Whole animal</tissue>
    </source>
</reference>
<keyword evidence="3" id="KW-1185">Reference proteome</keyword>
<name>A0A9D3Z0T6_DREPO</name>
<keyword evidence="1" id="KW-0472">Membrane</keyword>
<proteinExistence type="predicted"/>
<sequence length="103" mass="10866">MTSITWEPLVPIVSACLAALIGVLAAHGGHVGRDYILGAVVLPVVAVLATCPYRIKPYIGSSLCIVCIEKLRIFKNAVESVSRVQQLLGAFGGKSEERSNSGD</sequence>
<accession>A0A9D3Z0T6</accession>
<gene>
    <name evidence="2" type="ORF">DPMN_068031</name>
</gene>
<evidence type="ECO:0000313" key="2">
    <source>
        <dbReference type="EMBL" id="KAH3708576.1"/>
    </source>
</evidence>
<keyword evidence="1" id="KW-0812">Transmembrane</keyword>